<proteinExistence type="predicted"/>
<dbReference type="Proteomes" id="UP000746503">
    <property type="component" value="Unassembled WGS sequence"/>
</dbReference>
<dbReference type="EMBL" id="JAAVJB010000069">
    <property type="protein sequence ID" value="NJP66792.1"/>
    <property type="molecule type" value="Genomic_DNA"/>
</dbReference>
<protein>
    <submittedName>
        <fullName evidence="1">SRPBCC family protein</fullName>
    </submittedName>
</protein>
<dbReference type="SUPFAM" id="SSF55961">
    <property type="entry name" value="Bet v1-like"/>
    <property type="match status" value="1"/>
</dbReference>
<gene>
    <name evidence="1" type="ORF">HCJ92_10950</name>
</gene>
<dbReference type="CDD" id="cd07812">
    <property type="entry name" value="SRPBCC"/>
    <property type="match status" value="1"/>
</dbReference>
<accession>A0ABX1AR67</accession>
<comment type="caution">
    <text evidence="1">The sequence shown here is derived from an EMBL/GenBank/DDBJ whole genome shotgun (WGS) entry which is preliminary data.</text>
</comment>
<dbReference type="Pfam" id="PF10604">
    <property type="entry name" value="Polyketide_cyc2"/>
    <property type="match status" value="1"/>
</dbReference>
<reference evidence="1 2" key="1">
    <citation type="submission" date="2020-03" db="EMBL/GenBank/DDBJ databases">
        <title>Draft genome of Streptomyces sp. ventii, isolated from the Axial Seamount in the Pacific Ocean, and resequencing of the two type strains Streptomyces lonarensis strain NCL 716 and Streptomyces bohaiensis strain 11A07.</title>
        <authorList>
            <person name="Loughran R.M."/>
            <person name="Pfannmuller K.M."/>
            <person name="Wasson B.J."/>
            <person name="Deadmond M.C."/>
            <person name="Paddock B.E."/>
            <person name="Koyack M.J."/>
            <person name="Gallegos D.A."/>
            <person name="Mitchell E.A."/>
            <person name="Ushijima B."/>
            <person name="Saw J.H."/>
            <person name="Mcphail K.L."/>
            <person name="Videau P."/>
        </authorList>
    </citation>
    <scope>NUCLEOTIDE SEQUENCE [LARGE SCALE GENOMIC DNA]</scope>
    <source>
        <strain evidence="2">5675061</strain>
    </source>
</reference>
<dbReference type="InterPro" id="IPR023393">
    <property type="entry name" value="START-like_dom_sf"/>
</dbReference>
<organism evidence="1 2">
    <name type="scientific">Streptomyces spiramenti</name>
    <dbReference type="NCBI Taxonomy" id="2720606"/>
    <lineage>
        <taxon>Bacteria</taxon>
        <taxon>Bacillati</taxon>
        <taxon>Actinomycetota</taxon>
        <taxon>Actinomycetes</taxon>
        <taxon>Kitasatosporales</taxon>
        <taxon>Streptomycetaceae</taxon>
        <taxon>Streptomyces</taxon>
    </lineage>
</organism>
<dbReference type="InterPro" id="IPR019587">
    <property type="entry name" value="Polyketide_cyclase/dehydratase"/>
</dbReference>
<dbReference type="Gene3D" id="3.30.530.20">
    <property type="match status" value="1"/>
</dbReference>
<dbReference type="RefSeq" id="WP_167933314.1">
    <property type="nucleotide sequence ID" value="NZ_JAAVJB010000069.1"/>
</dbReference>
<evidence type="ECO:0000313" key="1">
    <source>
        <dbReference type="EMBL" id="NJP66792.1"/>
    </source>
</evidence>
<keyword evidence="2" id="KW-1185">Reference proteome</keyword>
<sequence length="173" mass="18949">MTEQTAGTPDETDTPSLISESVVVRVTPGAAYAAVSDVARMGEWSPECRGAWVLGGKGPVRPGTRFIGRNRARWLPWPTLCRVVEADPGRAFSFHVSFLGIPVAGWAYRFRPLPEGCEVREEWHDRRSGPLGAALTAVTPLVTGVARRRARNRATMRATLLALRDALEAGRRE</sequence>
<name>A0ABX1AR67_9ACTN</name>
<evidence type="ECO:0000313" key="2">
    <source>
        <dbReference type="Proteomes" id="UP000746503"/>
    </source>
</evidence>